<gene>
    <name evidence="4" type="ORF">SAMN02745126_02764</name>
</gene>
<evidence type="ECO:0000259" key="3">
    <source>
        <dbReference type="SMART" id="SM00822"/>
    </source>
</evidence>
<dbReference type="RefSeq" id="WP_085934411.1">
    <property type="nucleotide sequence ID" value="NZ_FUWJ01000002.1"/>
</dbReference>
<sequence>MAYKGFDLTGKVALVTGGNGGIGLGMADALAEAGADVCIWGTRAEKNEKAVAQLKKHGRKVHAQIVDVGDEKQVEAAFAETVKVMGHVDNCVANAGVSGRGKGSILEMDTEEWRRVLRINLDGVFFTFRAAAKHMAERGKGGSLVAMASTAAIEGAARSSHYGASKGGVCAMVRALAVELARYNITVNSILPGWIETEMTANAVANPKFAGNVLPRIPERRWGTGADFGPIAVYLASDATRYTTGRDFVIDGGYTLF</sequence>
<dbReference type="PANTHER" id="PTHR42760:SF133">
    <property type="entry name" value="3-OXOACYL-[ACYL-CARRIER-PROTEIN] REDUCTASE"/>
    <property type="match status" value="1"/>
</dbReference>
<dbReference type="InterPro" id="IPR057326">
    <property type="entry name" value="KR_dom"/>
</dbReference>
<dbReference type="InterPro" id="IPR036291">
    <property type="entry name" value="NAD(P)-bd_dom_sf"/>
</dbReference>
<keyword evidence="5" id="KW-1185">Reference proteome</keyword>
<protein>
    <recommendedName>
        <fullName evidence="3">Ketoreductase domain-containing protein</fullName>
    </recommendedName>
</protein>
<keyword evidence="2" id="KW-0560">Oxidoreductase</keyword>
<dbReference type="OrthoDB" id="9796652at2"/>
<dbReference type="EMBL" id="FUWJ01000002">
    <property type="protein sequence ID" value="SJZ89766.1"/>
    <property type="molecule type" value="Genomic_DNA"/>
</dbReference>
<dbReference type="PROSITE" id="PS00061">
    <property type="entry name" value="ADH_SHORT"/>
    <property type="match status" value="1"/>
</dbReference>
<dbReference type="FunFam" id="3.40.50.720:FF:000084">
    <property type="entry name" value="Short-chain dehydrogenase reductase"/>
    <property type="match status" value="1"/>
</dbReference>
<dbReference type="STRING" id="225324.SAMN02745126_02764"/>
<dbReference type="InterPro" id="IPR020904">
    <property type="entry name" value="Sc_DH/Rdtase_CS"/>
</dbReference>
<dbReference type="Pfam" id="PF13561">
    <property type="entry name" value="adh_short_C2"/>
    <property type="match status" value="1"/>
</dbReference>
<dbReference type="PRINTS" id="PR00080">
    <property type="entry name" value="SDRFAMILY"/>
</dbReference>
<evidence type="ECO:0000256" key="2">
    <source>
        <dbReference type="ARBA" id="ARBA00023002"/>
    </source>
</evidence>
<name>A0A1T4PEV6_9HYPH</name>
<evidence type="ECO:0000313" key="4">
    <source>
        <dbReference type="EMBL" id="SJZ89766.1"/>
    </source>
</evidence>
<evidence type="ECO:0000256" key="1">
    <source>
        <dbReference type="ARBA" id="ARBA00006484"/>
    </source>
</evidence>
<dbReference type="SUPFAM" id="SSF51735">
    <property type="entry name" value="NAD(P)-binding Rossmann-fold domains"/>
    <property type="match status" value="1"/>
</dbReference>
<comment type="similarity">
    <text evidence="1">Belongs to the short-chain dehydrogenases/reductases (SDR) family.</text>
</comment>
<dbReference type="PANTHER" id="PTHR42760">
    <property type="entry name" value="SHORT-CHAIN DEHYDROGENASES/REDUCTASES FAMILY MEMBER"/>
    <property type="match status" value="1"/>
</dbReference>
<dbReference type="InterPro" id="IPR002347">
    <property type="entry name" value="SDR_fam"/>
</dbReference>
<dbReference type="SMART" id="SM00822">
    <property type="entry name" value="PKS_KR"/>
    <property type="match status" value="1"/>
</dbReference>
<accession>A0A1T4PEV6</accession>
<feature type="domain" description="Ketoreductase" evidence="3">
    <location>
        <begin position="11"/>
        <end position="197"/>
    </location>
</feature>
<dbReference type="Proteomes" id="UP000190092">
    <property type="component" value="Unassembled WGS sequence"/>
</dbReference>
<organism evidence="4 5">
    <name type="scientific">Enhydrobacter aerosaccus</name>
    <dbReference type="NCBI Taxonomy" id="225324"/>
    <lineage>
        <taxon>Bacteria</taxon>
        <taxon>Pseudomonadati</taxon>
        <taxon>Pseudomonadota</taxon>
        <taxon>Alphaproteobacteria</taxon>
        <taxon>Hyphomicrobiales</taxon>
        <taxon>Enhydrobacter</taxon>
    </lineage>
</organism>
<proteinExistence type="inferred from homology"/>
<dbReference type="GO" id="GO:0016616">
    <property type="term" value="F:oxidoreductase activity, acting on the CH-OH group of donors, NAD or NADP as acceptor"/>
    <property type="evidence" value="ECO:0007669"/>
    <property type="project" value="UniProtKB-ARBA"/>
</dbReference>
<dbReference type="PRINTS" id="PR00081">
    <property type="entry name" value="GDHRDH"/>
</dbReference>
<evidence type="ECO:0000313" key="5">
    <source>
        <dbReference type="Proteomes" id="UP000190092"/>
    </source>
</evidence>
<dbReference type="AlphaFoldDB" id="A0A1T4PEV6"/>
<dbReference type="Gene3D" id="3.40.50.720">
    <property type="entry name" value="NAD(P)-binding Rossmann-like Domain"/>
    <property type="match status" value="1"/>
</dbReference>
<reference evidence="5" key="1">
    <citation type="submission" date="2017-02" db="EMBL/GenBank/DDBJ databases">
        <authorList>
            <person name="Varghese N."/>
            <person name="Submissions S."/>
        </authorList>
    </citation>
    <scope>NUCLEOTIDE SEQUENCE [LARGE SCALE GENOMIC DNA]</scope>
    <source>
        <strain evidence="5">ATCC 27094</strain>
    </source>
</reference>